<dbReference type="CDD" id="cd02845">
    <property type="entry name" value="PAZ_piwi_like"/>
    <property type="match status" value="1"/>
</dbReference>
<dbReference type="PROSITE" id="PS50822">
    <property type="entry name" value="PIWI"/>
    <property type="match status" value="1"/>
</dbReference>
<dbReference type="InterPro" id="IPR036085">
    <property type="entry name" value="PAZ_dom_sf"/>
</dbReference>
<comment type="similarity">
    <text evidence="6">Belongs to the argonaute family. Piwi subfamily.</text>
</comment>
<dbReference type="InterPro" id="IPR003100">
    <property type="entry name" value="PAZ_dom"/>
</dbReference>
<feature type="compositionally biased region" description="Pro residues" evidence="7">
    <location>
        <begin position="78"/>
        <end position="87"/>
    </location>
</feature>
<keyword evidence="4" id="KW-0694">RNA-binding</keyword>
<evidence type="ECO:0000256" key="1">
    <source>
        <dbReference type="ARBA" id="ARBA00004496"/>
    </source>
</evidence>
<dbReference type="PROSITE" id="PS50821">
    <property type="entry name" value="PAZ"/>
    <property type="match status" value="1"/>
</dbReference>
<dbReference type="Pfam" id="PF02171">
    <property type="entry name" value="Piwi"/>
    <property type="match status" value="2"/>
</dbReference>
<dbReference type="Pfam" id="PF02170">
    <property type="entry name" value="PAZ"/>
    <property type="match status" value="1"/>
</dbReference>
<proteinExistence type="inferred from homology"/>
<keyword evidence="10" id="KW-1185">Reference proteome</keyword>
<accession>A0A979FI36</accession>
<dbReference type="Gene3D" id="3.40.50.2300">
    <property type="match status" value="1"/>
</dbReference>
<comment type="subcellular location">
    <subcellularLocation>
        <location evidence="1">Cytoplasm</location>
    </subcellularLocation>
</comment>
<evidence type="ECO:0000256" key="5">
    <source>
        <dbReference type="ARBA" id="ARBA00023158"/>
    </source>
</evidence>
<feature type="region of interest" description="Disordered" evidence="7">
    <location>
        <begin position="1"/>
        <end position="124"/>
    </location>
</feature>
<evidence type="ECO:0000259" key="9">
    <source>
        <dbReference type="PROSITE" id="PS50822"/>
    </source>
</evidence>
<evidence type="ECO:0000256" key="3">
    <source>
        <dbReference type="ARBA" id="ARBA00022490"/>
    </source>
</evidence>
<dbReference type="InterPro" id="IPR003165">
    <property type="entry name" value="Piwi"/>
</dbReference>
<keyword evidence="2" id="KW-0217">Developmental protein</keyword>
<evidence type="ECO:0000313" key="11">
    <source>
        <dbReference type="RefSeq" id="XP_047736246.1"/>
    </source>
</evidence>
<dbReference type="Pfam" id="PF23278">
    <property type="entry name" value="Piwi_N"/>
    <property type="match status" value="1"/>
</dbReference>
<dbReference type="Proteomes" id="UP000694843">
    <property type="component" value="Unplaced"/>
</dbReference>
<dbReference type="CDD" id="cd04658">
    <property type="entry name" value="Piwi_piwi-like_Euk"/>
    <property type="match status" value="1"/>
</dbReference>
<dbReference type="SMART" id="SM00949">
    <property type="entry name" value="PAZ"/>
    <property type="match status" value="1"/>
</dbReference>
<evidence type="ECO:0000256" key="4">
    <source>
        <dbReference type="ARBA" id="ARBA00022884"/>
    </source>
</evidence>
<sequence length="827" mass="92389">MSNNPGDNKPPPSSRGRGLALLLAVKQHQQLSDQASQHPRTPDHDSEPRVAVPQASELPATEPDREADPFGPATSQPPQLPHQPPQLPSTGPRGQLPHVRSSTPPSIGTRGARLIGPRPGSPAFPRSLAGSATNVFQPSARALPVTSSMGSGLSGSSSGRASSLATLSLSMPSRFNATCNWLRLHLDPKKAVYEYAVFFEPAIDARNLRFKILSNLKDKIGNTKSFDGAKLWLPERLKNDRTELSTVQPVTGEEVRVRLDLKQRTSLADCVQLYNVLFMRVLRQLQMTRVGFSYYLPGAKFLVPQHKLEIWPGYVTAAHSMEGGVMLCVDTSHKVLRTTTAHEVMATVMRSSSGTFEMAAKAALLGSVVLTRYNNKTYKVDDVIFTETPKSTFTNSKGVTMTYIEYYKQQYNIDIKDHNQPLLINKVAKKEIKEMHDLKLLCLIPELCYMTGLTEEMRRDFKVMKDVAQHTRLPPLARQDALLKLVHNINSELNNSNKGGRWVVIFTKRDSRCATQFVATMNIVCRPLGIRLGAPEMVELQQDRVEAYVTALRESHSKKLLLAVIIMPSQREDRYNAVKRVACSELGLPTQCIVARTISNDAKLRSVTLKIALQINCKLGGELWALKIPMQGLMVCGIDVYHDPTRRGSSVASFVSSTNVTLTKWFSRASFQNPGDEIVNGLRTSFLAALKNYHEVWQLSLVQEVELPQLASVFRNFDGLISCCTLKPGIIDHTITKRNWYDFLLVSQHVRQGTVSPTHYVVVHDGVGLKVDNLQRLTYKLTYLYYNWPGTIRVPAPCQYAHKLSYLVGQNIRKPTHDALQDKLFYL</sequence>
<gene>
    <name evidence="11" type="primary">LOC108680057</name>
</gene>
<dbReference type="GO" id="GO:0005737">
    <property type="term" value="C:cytoplasm"/>
    <property type="evidence" value="ECO:0007669"/>
    <property type="project" value="UniProtKB-SubCell"/>
</dbReference>
<feature type="domain" description="PAZ" evidence="8">
    <location>
        <begin position="343"/>
        <end position="452"/>
    </location>
</feature>
<dbReference type="RefSeq" id="XP_047736246.1">
    <property type="nucleotide sequence ID" value="XM_047880290.1"/>
</dbReference>
<feature type="compositionally biased region" description="Polar residues" evidence="7">
    <location>
        <begin position="27"/>
        <end position="39"/>
    </location>
</feature>
<dbReference type="OrthoDB" id="445936at2759"/>
<evidence type="ECO:0000256" key="2">
    <source>
        <dbReference type="ARBA" id="ARBA00022473"/>
    </source>
</evidence>
<dbReference type="GO" id="GO:0034587">
    <property type="term" value="P:piRNA processing"/>
    <property type="evidence" value="ECO:0007669"/>
    <property type="project" value="UniProtKB-ARBA"/>
</dbReference>
<evidence type="ECO:0000256" key="7">
    <source>
        <dbReference type="SAM" id="MobiDB-lite"/>
    </source>
</evidence>
<dbReference type="GO" id="GO:0003723">
    <property type="term" value="F:RNA binding"/>
    <property type="evidence" value="ECO:0007669"/>
    <property type="project" value="UniProtKB-KW"/>
</dbReference>
<keyword evidence="3" id="KW-0963">Cytoplasm</keyword>
<dbReference type="SMART" id="SM00950">
    <property type="entry name" value="Piwi"/>
    <property type="match status" value="1"/>
</dbReference>
<dbReference type="PANTHER" id="PTHR22891">
    <property type="entry name" value="EUKARYOTIC TRANSLATION INITIATION FACTOR 2C"/>
    <property type="match status" value="1"/>
</dbReference>
<dbReference type="GeneID" id="108680057"/>
<evidence type="ECO:0000259" key="8">
    <source>
        <dbReference type="PROSITE" id="PS50821"/>
    </source>
</evidence>
<dbReference type="KEGG" id="hazt:108680057"/>
<dbReference type="InterPro" id="IPR036397">
    <property type="entry name" value="RNaseH_sf"/>
</dbReference>
<dbReference type="Gene3D" id="2.170.260.10">
    <property type="entry name" value="paz domain"/>
    <property type="match status" value="1"/>
</dbReference>
<dbReference type="InterPro" id="IPR012337">
    <property type="entry name" value="RNaseH-like_sf"/>
</dbReference>
<evidence type="ECO:0000256" key="6">
    <source>
        <dbReference type="ARBA" id="ARBA00038291"/>
    </source>
</evidence>
<dbReference type="SUPFAM" id="SSF53098">
    <property type="entry name" value="Ribonuclease H-like"/>
    <property type="match status" value="1"/>
</dbReference>
<evidence type="ECO:0000313" key="10">
    <source>
        <dbReference type="Proteomes" id="UP000694843"/>
    </source>
</evidence>
<dbReference type="Gene3D" id="3.30.420.10">
    <property type="entry name" value="Ribonuclease H-like superfamily/Ribonuclease H"/>
    <property type="match status" value="2"/>
</dbReference>
<organism evidence="10 11">
    <name type="scientific">Hyalella azteca</name>
    <name type="common">Amphipod</name>
    <dbReference type="NCBI Taxonomy" id="294128"/>
    <lineage>
        <taxon>Eukaryota</taxon>
        <taxon>Metazoa</taxon>
        <taxon>Ecdysozoa</taxon>
        <taxon>Arthropoda</taxon>
        <taxon>Crustacea</taxon>
        <taxon>Multicrustacea</taxon>
        <taxon>Malacostraca</taxon>
        <taxon>Eumalacostraca</taxon>
        <taxon>Peracarida</taxon>
        <taxon>Amphipoda</taxon>
        <taxon>Senticaudata</taxon>
        <taxon>Talitrida</taxon>
        <taxon>Talitroidea</taxon>
        <taxon>Hyalellidae</taxon>
        <taxon>Hyalella</taxon>
    </lineage>
</organism>
<feature type="domain" description="Piwi" evidence="9">
    <location>
        <begin position="562"/>
        <end position="813"/>
    </location>
</feature>
<keyword evidence="5" id="KW-0943">RNA-mediated gene silencing</keyword>
<dbReference type="OMA" id="EGGLKLC"/>
<dbReference type="FunFam" id="2.170.260.10:FF:000003">
    <property type="entry name" value="Piwi-like RNA-mediated gene silencing 2"/>
    <property type="match status" value="1"/>
</dbReference>
<dbReference type="AlphaFoldDB" id="A0A979FI36"/>
<reference evidence="11" key="1">
    <citation type="submission" date="2025-08" db="UniProtKB">
        <authorList>
            <consortium name="RefSeq"/>
        </authorList>
    </citation>
    <scope>IDENTIFICATION</scope>
    <source>
        <tissue evidence="11">Whole organism</tissue>
    </source>
</reference>
<protein>
    <submittedName>
        <fullName evidence="11">Protein argonaute-3</fullName>
    </submittedName>
</protein>
<dbReference type="SUPFAM" id="SSF101690">
    <property type="entry name" value="PAZ domain"/>
    <property type="match status" value="1"/>
</dbReference>
<name>A0A979FI36_HYAAZ</name>